<proteinExistence type="predicted"/>
<organism evidence="1 2">
    <name type="scientific">Trichoderma aggressivum f. europaeum</name>
    <dbReference type="NCBI Taxonomy" id="173218"/>
    <lineage>
        <taxon>Eukaryota</taxon>
        <taxon>Fungi</taxon>
        <taxon>Dikarya</taxon>
        <taxon>Ascomycota</taxon>
        <taxon>Pezizomycotina</taxon>
        <taxon>Sordariomycetes</taxon>
        <taxon>Hypocreomycetidae</taxon>
        <taxon>Hypocreales</taxon>
        <taxon>Hypocreaceae</taxon>
        <taxon>Trichoderma</taxon>
    </lineage>
</organism>
<gene>
    <name evidence="1" type="ORF">Triagg1_5889</name>
</gene>
<comment type="caution">
    <text evidence="1">The sequence shown here is derived from an EMBL/GenBank/DDBJ whole genome shotgun (WGS) entry which is preliminary data.</text>
</comment>
<dbReference type="GeneID" id="87920356"/>
<dbReference type="AlphaFoldDB" id="A0AAE1LZW5"/>
<sequence>MIEPILETLLASLAVRPARTADPVLRHALLLATRHLAKVTSDLIAADVSNGTAPVGDARIALLAVSPAAVGAAHSHGGHAAVVADYLAGTALGGGDDGGGVLEVGGRRELGEEACGRLTREEVCGGESWG</sequence>
<dbReference type="Proteomes" id="UP001273209">
    <property type="component" value="Unassembled WGS sequence"/>
</dbReference>
<keyword evidence="2" id="KW-1185">Reference proteome</keyword>
<protein>
    <submittedName>
        <fullName evidence="1">Uncharacterized protein</fullName>
    </submittedName>
</protein>
<reference evidence="1" key="1">
    <citation type="submission" date="2023-11" db="EMBL/GenBank/DDBJ databases">
        <title>The genome sequences of three competitors of mushroom-forming fungi.</title>
        <authorList>
            <person name="Beijen E."/>
            <person name="Ohm R.A."/>
        </authorList>
    </citation>
    <scope>NUCLEOTIDE SEQUENCE</scope>
    <source>
        <strain evidence="1">CBS 100526</strain>
    </source>
</reference>
<accession>A0AAE1LZW5</accession>
<name>A0AAE1LZW5_9HYPO</name>
<evidence type="ECO:0000313" key="1">
    <source>
        <dbReference type="EMBL" id="KAK4071651.1"/>
    </source>
</evidence>
<evidence type="ECO:0000313" key="2">
    <source>
        <dbReference type="Proteomes" id="UP001273209"/>
    </source>
</evidence>
<dbReference type="RefSeq" id="XP_062755090.1">
    <property type="nucleotide sequence ID" value="XM_062900452.1"/>
</dbReference>
<dbReference type="EMBL" id="JAWRVG010000022">
    <property type="protein sequence ID" value="KAK4071651.1"/>
    <property type="molecule type" value="Genomic_DNA"/>
</dbReference>